<feature type="binding site" evidence="6">
    <location>
        <position position="194"/>
    </location>
    <ligand>
        <name>Mg(2+)</name>
        <dbReference type="ChEBI" id="CHEBI:18420"/>
    </ligand>
</feature>
<dbReference type="PANTHER" id="PTHR48073:SF2">
    <property type="entry name" value="O-SUCCINYLBENZOATE SYNTHASE"/>
    <property type="match status" value="1"/>
</dbReference>
<protein>
    <recommendedName>
        <fullName evidence="7">Dipeptide epimerase</fullName>
        <ecNumber evidence="7">5.1.1.-</ecNumber>
    </recommendedName>
</protein>
<dbReference type="AlphaFoldDB" id="A0A852T0L3"/>
<dbReference type="SUPFAM" id="SSF51604">
    <property type="entry name" value="Enolase C-terminal domain-like"/>
    <property type="match status" value="1"/>
</dbReference>
<evidence type="ECO:0000256" key="1">
    <source>
        <dbReference type="ARBA" id="ARBA00008031"/>
    </source>
</evidence>
<dbReference type="CDD" id="cd03319">
    <property type="entry name" value="L-Ala-DL-Glu_epimerase"/>
    <property type="match status" value="1"/>
</dbReference>
<evidence type="ECO:0000313" key="9">
    <source>
        <dbReference type="EMBL" id="NYD74979.1"/>
    </source>
</evidence>
<proteinExistence type="inferred from homology"/>
<keyword evidence="2 6" id="KW-0479">Metal-binding</keyword>
<dbReference type="InterPro" id="IPR034603">
    <property type="entry name" value="Dipeptide_epimerase"/>
</dbReference>
<sequence>MARIESVIVHRRSVPLVRPFVTSVRRADTVDALLVEVRDADGRSGWGEAPTSWRVTGESHESVASAVAGPLTASTVGMPSDDPREASARLARAVVGNPSARMGVECAIWDLAARTAGLPLHRYLGGRADRIESDMTLSAAVTADDAEDLIRTALEHVGNGFTTLKVKTGAGGDDDAIVRRVRAAVGDAIAIRVDANQGWTPDEAVRIVNGWRDDAVGVELVEQPVHRDDIAGLAYVSERTTTPVVADESVWNARQLREVLVSRAVSRINIKLAKTGGIAEALALAELARQRDVSVFVGCMSESHVGIASAAAVASALAETGGLHGAQDLDAGLWLASSPVEGGVSYRGPWIRLSDAPGTGISSLATIAAEPGTAARIPPAARR</sequence>
<dbReference type="EC" id="5.1.1.-" evidence="7"/>
<feature type="binding site" evidence="6">
    <location>
        <position position="222"/>
    </location>
    <ligand>
        <name>Mg(2+)</name>
        <dbReference type="ChEBI" id="CHEBI:18420"/>
    </ligand>
</feature>
<organism evidence="9 10">
    <name type="scientific">Leifsonia soli</name>
    <dbReference type="NCBI Taxonomy" id="582665"/>
    <lineage>
        <taxon>Bacteria</taxon>
        <taxon>Bacillati</taxon>
        <taxon>Actinomycetota</taxon>
        <taxon>Actinomycetes</taxon>
        <taxon>Micrococcales</taxon>
        <taxon>Microbacteriaceae</taxon>
        <taxon>Leifsonia</taxon>
    </lineage>
</organism>
<evidence type="ECO:0000313" key="10">
    <source>
        <dbReference type="Proteomes" id="UP000589620"/>
    </source>
</evidence>
<gene>
    <name evidence="9" type="ORF">BJ963_002498</name>
</gene>
<dbReference type="PANTHER" id="PTHR48073">
    <property type="entry name" value="O-SUCCINYLBENZOATE SYNTHASE-RELATED"/>
    <property type="match status" value="1"/>
</dbReference>
<dbReference type="SUPFAM" id="SSF54826">
    <property type="entry name" value="Enolase N-terminal domain-like"/>
    <property type="match status" value="1"/>
</dbReference>
<dbReference type="InterPro" id="IPR013341">
    <property type="entry name" value="Mandelate_racemase_N_dom"/>
</dbReference>
<dbReference type="Gene3D" id="3.30.390.10">
    <property type="entry name" value="Enolase-like, N-terminal domain"/>
    <property type="match status" value="1"/>
</dbReference>
<dbReference type="Pfam" id="PF02746">
    <property type="entry name" value="MR_MLE_N"/>
    <property type="match status" value="1"/>
</dbReference>
<dbReference type="Proteomes" id="UP000589620">
    <property type="component" value="Unassembled WGS sequence"/>
</dbReference>
<dbReference type="SFLD" id="SFLDG00180">
    <property type="entry name" value="muconate_cycloisomerase"/>
    <property type="match status" value="1"/>
</dbReference>
<feature type="active site" description="Proton acceptor; specific for (R)-substrate epimerization" evidence="5">
    <location>
        <position position="167"/>
    </location>
</feature>
<feature type="domain" description="Mandelate racemase/muconate lactonizing enzyme C-terminal" evidence="8">
    <location>
        <begin position="146"/>
        <end position="243"/>
    </location>
</feature>
<comment type="caution">
    <text evidence="9">The sequence shown here is derived from an EMBL/GenBank/DDBJ whole genome shotgun (WGS) entry which is preliminary data.</text>
</comment>
<dbReference type="InterPro" id="IPR029017">
    <property type="entry name" value="Enolase-like_N"/>
</dbReference>
<keyword evidence="4 7" id="KW-0413">Isomerase</keyword>
<dbReference type="InterPro" id="IPR029065">
    <property type="entry name" value="Enolase_C-like"/>
</dbReference>
<dbReference type="SMART" id="SM00922">
    <property type="entry name" value="MR_MLE"/>
    <property type="match status" value="1"/>
</dbReference>
<accession>A0A852T0L3</accession>
<dbReference type="Pfam" id="PF13378">
    <property type="entry name" value="MR_MLE_C"/>
    <property type="match status" value="1"/>
</dbReference>
<keyword evidence="10" id="KW-1185">Reference proteome</keyword>
<feature type="binding site" evidence="6">
    <location>
        <position position="247"/>
    </location>
    <ligand>
        <name>Mg(2+)</name>
        <dbReference type="ChEBI" id="CHEBI:18420"/>
    </ligand>
</feature>
<evidence type="ECO:0000256" key="7">
    <source>
        <dbReference type="RuleBase" id="RU366006"/>
    </source>
</evidence>
<comment type="similarity">
    <text evidence="1 7">Belongs to the mandelate racemase/muconate lactonizing enzyme family.</text>
</comment>
<keyword evidence="3 6" id="KW-0460">Magnesium</keyword>
<evidence type="ECO:0000256" key="6">
    <source>
        <dbReference type="PIRSR" id="PIRSR634603-3"/>
    </source>
</evidence>
<evidence type="ECO:0000256" key="5">
    <source>
        <dbReference type="PIRSR" id="PIRSR634603-1"/>
    </source>
</evidence>
<evidence type="ECO:0000256" key="4">
    <source>
        <dbReference type="ARBA" id="ARBA00023235"/>
    </source>
</evidence>
<evidence type="ECO:0000256" key="3">
    <source>
        <dbReference type="ARBA" id="ARBA00022842"/>
    </source>
</evidence>
<dbReference type="GO" id="GO:0046872">
    <property type="term" value="F:metal ion binding"/>
    <property type="evidence" value="ECO:0007669"/>
    <property type="project" value="UniProtKB-KW"/>
</dbReference>
<dbReference type="EMBL" id="JACCBJ010000001">
    <property type="protein sequence ID" value="NYD74979.1"/>
    <property type="molecule type" value="Genomic_DNA"/>
</dbReference>
<dbReference type="InterPro" id="IPR036849">
    <property type="entry name" value="Enolase-like_C_sf"/>
</dbReference>
<dbReference type="RefSeq" id="WP_179457040.1">
    <property type="nucleotide sequence ID" value="NZ_BAAAPX010000001.1"/>
</dbReference>
<dbReference type="InterPro" id="IPR013342">
    <property type="entry name" value="Mandelate_racemase_C"/>
</dbReference>
<dbReference type="SFLD" id="SFLDF00009">
    <property type="entry name" value="o-succinylbenzoate_synthase"/>
    <property type="match status" value="1"/>
</dbReference>
<reference evidence="9 10" key="1">
    <citation type="submission" date="2020-07" db="EMBL/GenBank/DDBJ databases">
        <title>Sequencing the genomes of 1000 actinobacteria strains.</title>
        <authorList>
            <person name="Klenk H.-P."/>
        </authorList>
    </citation>
    <scope>NUCLEOTIDE SEQUENCE [LARGE SCALE GENOMIC DNA]</scope>
    <source>
        <strain evidence="9 10">DSM 23871</strain>
    </source>
</reference>
<dbReference type="SFLD" id="SFLDS00001">
    <property type="entry name" value="Enolase"/>
    <property type="match status" value="1"/>
</dbReference>
<dbReference type="Gene3D" id="3.20.20.120">
    <property type="entry name" value="Enolase-like C-terminal domain"/>
    <property type="match status" value="1"/>
</dbReference>
<evidence type="ECO:0000259" key="8">
    <source>
        <dbReference type="SMART" id="SM00922"/>
    </source>
</evidence>
<name>A0A852T0L3_9MICO</name>
<evidence type="ECO:0000256" key="2">
    <source>
        <dbReference type="ARBA" id="ARBA00022723"/>
    </source>
</evidence>
<comment type="cofactor">
    <cofactor evidence="6 7">
        <name>Mg(2+)</name>
        <dbReference type="ChEBI" id="CHEBI:18420"/>
    </cofactor>
    <text evidence="6 7">Binds 1 Mg(2+) ion per subunit.</text>
</comment>
<dbReference type="GO" id="GO:0016855">
    <property type="term" value="F:racemase and epimerase activity, acting on amino acids and derivatives"/>
    <property type="evidence" value="ECO:0007669"/>
    <property type="project" value="UniProtKB-UniRule"/>
</dbReference>
<feature type="active site" description="Proton acceptor; specific for (S)-substrate epimerization" evidence="5">
    <location>
        <position position="271"/>
    </location>
</feature>